<accession>A0ACC1C2J3</accession>
<evidence type="ECO:0000313" key="2">
    <source>
        <dbReference type="Proteomes" id="UP001164250"/>
    </source>
</evidence>
<name>A0ACC1C2J3_9ROSI</name>
<dbReference type="EMBL" id="CM047898">
    <property type="protein sequence ID" value="KAJ0106280.1"/>
    <property type="molecule type" value="Genomic_DNA"/>
</dbReference>
<protein>
    <submittedName>
        <fullName evidence="1">Uncharacterized protein</fullName>
    </submittedName>
</protein>
<keyword evidence="2" id="KW-1185">Reference proteome</keyword>
<gene>
    <name evidence="1" type="ORF">Patl1_19624</name>
</gene>
<sequence>MEMDFAMVKDVKEETFCERPEQVKARCIQAILVANSF</sequence>
<evidence type="ECO:0000313" key="1">
    <source>
        <dbReference type="EMBL" id="KAJ0106280.1"/>
    </source>
</evidence>
<comment type="caution">
    <text evidence="1">The sequence shown here is derived from an EMBL/GenBank/DDBJ whole genome shotgun (WGS) entry which is preliminary data.</text>
</comment>
<dbReference type="Proteomes" id="UP001164250">
    <property type="component" value="Chromosome 2"/>
</dbReference>
<reference evidence="2" key="1">
    <citation type="journal article" date="2023" name="G3 (Bethesda)">
        <title>Genome assembly and association tests identify interacting loci associated with vigor, precocity, and sex in interspecific pistachio rootstocks.</title>
        <authorList>
            <person name="Palmer W."/>
            <person name="Jacygrad E."/>
            <person name="Sagayaradj S."/>
            <person name="Cavanaugh K."/>
            <person name="Han R."/>
            <person name="Bertier L."/>
            <person name="Beede B."/>
            <person name="Kafkas S."/>
            <person name="Golino D."/>
            <person name="Preece J."/>
            <person name="Michelmore R."/>
        </authorList>
    </citation>
    <scope>NUCLEOTIDE SEQUENCE [LARGE SCALE GENOMIC DNA]</scope>
</reference>
<proteinExistence type="predicted"/>
<organism evidence="1 2">
    <name type="scientific">Pistacia atlantica</name>
    <dbReference type="NCBI Taxonomy" id="434234"/>
    <lineage>
        <taxon>Eukaryota</taxon>
        <taxon>Viridiplantae</taxon>
        <taxon>Streptophyta</taxon>
        <taxon>Embryophyta</taxon>
        <taxon>Tracheophyta</taxon>
        <taxon>Spermatophyta</taxon>
        <taxon>Magnoliopsida</taxon>
        <taxon>eudicotyledons</taxon>
        <taxon>Gunneridae</taxon>
        <taxon>Pentapetalae</taxon>
        <taxon>rosids</taxon>
        <taxon>malvids</taxon>
        <taxon>Sapindales</taxon>
        <taxon>Anacardiaceae</taxon>
        <taxon>Pistacia</taxon>
    </lineage>
</organism>